<protein>
    <submittedName>
        <fullName evidence="6">Putative cytochrome c oxidase assembly protein</fullName>
    </submittedName>
</protein>
<accession>A0A6A6NP29</accession>
<name>A0A6A6NP29_9PEZI</name>
<dbReference type="GO" id="GO:0005739">
    <property type="term" value="C:mitochondrion"/>
    <property type="evidence" value="ECO:0007669"/>
    <property type="project" value="UniProtKB-SubCell"/>
</dbReference>
<evidence type="ECO:0000313" key="7">
    <source>
        <dbReference type="Proteomes" id="UP000799766"/>
    </source>
</evidence>
<comment type="subcellular location">
    <subcellularLocation>
        <location evidence="1">Mitochondrion</location>
    </subcellularLocation>
</comment>
<keyword evidence="5" id="KW-0812">Transmembrane</keyword>
<keyword evidence="5" id="KW-1133">Transmembrane helix</keyword>
<proteinExistence type="inferred from homology"/>
<evidence type="ECO:0000256" key="2">
    <source>
        <dbReference type="ARBA" id="ARBA00008197"/>
    </source>
</evidence>
<keyword evidence="3" id="KW-0809">Transit peptide</keyword>
<dbReference type="PANTHER" id="PTHR28163">
    <property type="entry name" value="PROTEIN PET117 HOMOLOG, MITOCHONDRIAL"/>
    <property type="match status" value="1"/>
</dbReference>
<keyword evidence="7" id="KW-1185">Reference proteome</keyword>
<dbReference type="InterPro" id="IPR031568">
    <property type="entry name" value="Pet117"/>
</dbReference>
<reference evidence="6" key="1">
    <citation type="journal article" date="2020" name="Stud. Mycol.">
        <title>101 Dothideomycetes genomes: a test case for predicting lifestyles and emergence of pathogens.</title>
        <authorList>
            <person name="Haridas S."/>
            <person name="Albert R."/>
            <person name="Binder M."/>
            <person name="Bloem J."/>
            <person name="Labutti K."/>
            <person name="Salamov A."/>
            <person name="Andreopoulos B."/>
            <person name="Baker S."/>
            <person name="Barry K."/>
            <person name="Bills G."/>
            <person name="Bluhm B."/>
            <person name="Cannon C."/>
            <person name="Castanera R."/>
            <person name="Culley D."/>
            <person name="Daum C."/>
            <person name="Ezra D."/>
            <person name="Gonzalez J."/>
            <person name="Henrissat B."/>
            <person name="Kuo A."/>
            <person name="Liang C."/>
            <person name="Lipzen A."/>
            <person name="Lutzoni F."/>
            <person name="Magnuson J."/>
            <person name="Mondo S."/>
            <person name="Nolan M."/>
            <person name="Ohm R."/>
            <person name="Pangilinan J."/>
            <person name="Park H.-J."/>
            <person name="Ramirez L."/>
            <person name="Alfaro M."/>
            <person name="Sun H."/>
            <person name="Tritt A."/>
            <person name="Yoshinaga Y."/>
            <person name="Zwiers L.-H."/>
            <person name="Turgeon B."/>
            <person name="Goodwin S."/>
            <person name="Spatafora J."/>
            <person name="Crous P."/>
            <person name="Grigoriev I."/>
        </authorList>
    </citation>
    <scope>NUCLEOTIDE SEQUENCE</scope>
    <source>
        <strain evidence="6">ATCC 16933</strain>
    </source>
</reference>
<gene>
    <name evidence="6" type="ORF">BDY21DRAFT_374814</name>
</gene>
<organism evidence="6 7">
    <name type="scientific">Lineolata rhizophorae</name>
    <dbReference type="NCBI Taxonomy" id="578093"/>
    <lineage>
        <taxon>Eukaryota</taxon>
        <taxon>Fungi</taxon>
        <taxon>Dikarya</taxon>
        <taxon>Ascomycota</taxon>
        <taxon>Pezizomycotina</taxon>
        <taxon>Dothideomycetes</taxon>
        <taxon>Dothideomycetes incertae sedis</taxon>
        <taxon>Lineolatales</taxon>
        <taxon>Lineolataceae</taxon>
        <taxon>Lineolata</taxon>
    </lineage>
</organism>
<evidence type="ECO:0000256" key="5">
    <source>
        <dbReference type="SAM" id="Phobius"/>
    </source>
</evidence>
<evidence type="ECO:0000256" key="4">
    <source>
        <dbReference type="ARBA" id="ARBA00023128"/>
    </source>
</evidence>
<dbReference type="Proteomes" id="UP000799766">
    <property type="component" value="Unassembled WGS sequence"/>
</dbReference>
<dbReference type="GO" id="GO:0033617">
    <property type="term" value="P:mitochondrial respiratory chain complex IV assembly"/>
    <property type="evidence" value="ECO:0007669"/>
    <property type="project" value="TreeGrafter"/>
</dbReference>
<evidence type="ECO:0000256" key="1">
    <source>
        <dbReference type="ARBA" id="ARBA00004173"/>
    </source>
</evidence>
<sequence length="82" mass="9345">MSTAAKATLLSTTLGAIGIIVFVHYTQRAEKAAMHDGVLRDLERQRLKRERQLDFDLQKQLEREYRQLQTVSGTEKDGNAAR</sequence>
<dbReference type="Pfam" id="PF15786">
    <property type="entry name" value="PET117"/>
    <property type="match status" value="1"/>
</dbReference>
<dbReference type="EMBL" id="MU001697">
    <property type="protein sequence ID" value="KAF2453486.1"/>
    <property type="molecule type" value="Genomic_DNA"/>
</dbReference>
<keyword evidence="4" id="KW-0496">Mitochondrion</keyword>
<evidence type="ECO:0000313" key="6">
    <source>
        <dbReference type="EMBL" id="KAF2453486.1"/>
    </source>
</evidence>
<comment type="similarity">
    <text evidence="2">Belongs to the PET117 family.</text>
</comment>
<evidence type="ECO:0000256" key="3">
    <source>
        <dbReference type="ARBA" id="ARBA00022946"/>
    </source>
</evidence>
<keyword evidence="5" id="KW-0472">Membrane</keyword>
<feature type="transmembrane region" description="Helical" evidence="5">
    <location>
        <begin position="6"/>
        <end position="25"/>
    </location>
</feature>
<dbReference type="PANTHER" id="PTHR28163:SF1">
    <property type="entry name" value="PROTEIN PET117 HOMOLOG, MITOCHONDRIAL"/>
    <property type="match status" value="1"/>
</dbReference>
<dbReference type="AlphaFoldDB" id="A0A6A6NP29"/>